<dbReference type="Proteomes" id="UP000626180">
    <property type="component" value="Unassembled WGS sequence"/>
</dbReference>
<accession>A0A2X2E825</accession>
<dbReference type="EMBL" id="JADMCD010000001">
    <property type="protein sequence ID" value="MBF8639676.1"/>
    <property type="molecule type" value="Genomic_DNA"/>
</dbReference>
<feature type="binding site" evidence="11">
    <location>
        <position position="78"/>
    </location>
    <ligand>
        <name>Zn(2+)</name>
        <dbReference type="ChEBI" id="CHEBI:29105"/>
        <note>ligand shared between dimeric partners</note>
    </ligand>
</feature>
<evidence type="ECO:0000256" key="2">
    <source>
        <dbReference type="ARBA" id="ARBA00001460"/>
    </source>
</evidence>
<evidence type="ECO:0000256" key="6">
    <source>
        <dbReference type="ARBA" id="ARBA00008299"/>
    </source>
</evidence>
<evidence type="ECO:0000313" key="16">
    <source>
        <dbReference type="Proteomes" id="UP000626180"/>
    </source>
</evidence>
<evidence type="ECO:0000256" key="11">
    <source>
        <dbReference type="HAMAP-Rule" id="MF_01021"/>
    </source>
</evidence>
<evidence type="ECO:0000256" key="8">
    <source>
        <dbReference type="ARBA" id="ARBA00022605"/>
    </source>
</evidence>
<gene>
    <name evidence="11 14" type="primary">hisI</name>
    <name evidence="13" type="ORF">IRZ65_03120</name>
    <name evidence="14" type="ORF">NCTC11842_00911</name>
</gene>
<protein>
    <recommendedName>
        <fullName evidence="11">Phosphoribosyl-AMP cyclohydrolase</fullName>
        <shortName evidence="11">PRA-CH</shortName>
        <ecNumber evidence="11">3.5.4.19</ecNumber>
    </recommendedName>
</protein>
<comment type="subunit">
    <text evidence="11">Homodimer.</text>
</comment>
<dbReference type="Proteomes" id="UP000250443">
    <property type="component" value="Unassembled WGS sequence"/>
</dbReference>
<dbReference type="EMBL" id="UAUF01000008">
    <property type="protein sequence ID" value="SPZ02930.1"/>
    <property type="molecule type" value="Genomic_DNA"/>
</dbReference>
<comment type="catalytic activity">
    <reaction evidence="1 11">
        <text>1-(5-phospho-beta-D-ribosyl)-5'-AMP + H2O = 1-(5-phospho-beta-D-ribosyl)-5-[(5-phospho-beta-D-ribosylamino)methylideneamino]imidazole-4-carboxamide</text>
        <dbReference type="Rhea" id="RHEA:20049"/>
        <dbReference type="ChEBI" id="CHEBI:15377"/>
        <dbReference type="ChEBI" id="CHEBI:58435"/>
        <dbReference type="ChEBI" id="CHEBI:59457"/>
        <dbReference type="EC" id="3.5.4.19"/>
    </reaction>
</comment>
<dbReference type="InterPro" id="IPR002496">
    <property type="entry name" value="PRib_AMP_CycHydrolase_dom"/>
</dbReference>
<dbReference type="UniPathway" id="UPA00031">
    <property type="reaction ID" value="UER00008"/>
</dbReference>
<dbReference type="RefSeq" id="WP_010797015.1">
    <property type="nucleotide sequence ID" value="NZ_CP044086.1"/>
</dbReference>
<keyword evidence="11" id="KW-0479">Metal-binding</keyword>
<comment type="pathway">
    <text evidence="3 11">Amino-acid biosynthesis; L-histidine biosynthesis; L-histidine from 5-phospho-alpha-D-ribose 1-diphosphate: step 3/9.</text>
</comment>
<comment type="function">
    <text evidence="11">Catalyzes the hydrolysis of the adenine ring of phosphoribosyl-AMP.</text>
</comment>
<evidence type="ECO:0000256" key="3">
    <source>
        <dbReference type="ARBA" id="ARBA00005169"/>
    </source>
</evidence>
<comment type="similarity">
    <text evidence="6">In the N-terminal section; belongs to the PRA-CH family.</text>
</comment>
<evidence type="ECO:0000256" key="5">
    <source>
        <dbReference type="ARBA" id="ARBA00007731"/>
    </source>
</evidence>
<dbReference type="GeneID" id="300266070"/>
<dbReference type="GO" id="GO:0000287">
    <property type="term" value="F:magnesium ion binding"/>
    <property type="evidence" value="ECO:0007669"/>
    <property type="project" value="UniProtKB-UniRule"/>
</dbReference>
<dbReference type="GO" id="GO:0008270">
    <property type="term" value="F:zinc ion binding"/>
    <property type="evidence" value="ECO:0007669"/>
    <property type="project" value="UniProtKB-UniRule"/>
</dbReference>
<comment type="pathway">
    <text evidence="4">Amino-acid biosynthesis; L-histidine biosynthesis; L-histidine from 5-phospho-alpha-D-ribose 1-diphosphate: step 2/9.</text>
</comment>
<keyword evidence="9 11" id="KW-0378">Hydrolase</keyword>
<dbReference type="Gene3D" id="3.10.20.810">
    <property type="entry name" value="Phosphoribosyl-AMP cyclohydrolase"/>
    <property type="match status" value="1"/>
</dbReference>
<dbReference type="InterPro" id="IPR026660">
    <property type="entry name" value="PRA-CH"/>
</dbReference>
<evidence type="ECO:0000256" key="7">
    <source>
        <dbReference type="ARBA" id="ARBA00022490"/>
    </source>
</evidence>
<dbReference type="GO" id="GO:0005737">
    <property type="term" value="C:cytoplasm"/>
    <property type="evidence" value="ECO:0007669"/>
    <property type="project" value="UniProtKB-SubCell"/>
</dbReference>
<dbReference type="Pfam" id="PF01502">
    <property type="entry name" value="PRA-CH"/>
    <property type="match status" value="1"/>
</dbReference>
<dbReference type="EC" id="3.5.4.19" evidence="11"/>
<proteinExistence type="inferred from homology"/>
<keyword evidence="10 11" id="KW-0368">Histidine biosynthesis</keyword>
<keyword evidence="16" id="KW-1185">Reference proteome</keyword>
<keyword evidence="11" id="KW-0460">Magnesium</keyword>
<organism evidence="14 15">
    <name type="scientific">Pseudomonas luteola</name>
    <dbReference type="NCBI Taxonomy" id="47886"/>
    <lineage>
        <taxon>Bacteria</taxon>
        <taxon>Pseudomonadati</taxon>
        <taxon>Pseudomonadota</taxon>
        <taxon>Gammaproteobacteria</taxon>
        <taxon>Pseudomonadales</taxon>
        <taxon>Pseudomonadaceae</taxon>
        <taxon>Pseudomonas</taxon>
    </lineage>
</organism>
<feature type="binding site" evidence="11">
    <location>
        <position position="79"/>
    </location>
    <ligand>
        <name>Mg(2+)</name>
        <dbReference type="ChEBI" id="CHEBI:18420"/>
    </ligand>
</feature>
<comment type="similarity">
    <text evidence="11">Belongs to the PRA-CH family.</text>
</comment>
<dbReference type="FunFam" id="3.10.20.810:FF:000001">
    <property type="entry name" value="Histidine biosynthesis bifunctional protein HisIE"/>
    <property type="match status" value="1"/>
</dbReference>
<evidence type="ECO:0000256" key="10">
    <source>
        <dbReference type="ARBA" id="ARBA00023102"/>
    </source>
</evidence>
<dbReference type="GO" id="GO:0004635">
    <property type="term" value="F:phosphoribosyl-AMP cyclohydrolase activity"/>
    <property type="evidence" value="ECO:0007669"/>
    <property type="project" value="UniProtKB-UniRule"/>
</dbReference>
<comment type="subcellular location">
    <subcellularLocation>
        <location evidence="11">Cytoplasm</location>
    </subcellularLocation>
</comment>
<comment type="cofactor">
    <cofactor evidence="11">
        <name>Mg(2+)</name>
        <dbReference type="ChEBI" id="CHEBI:18420"/>
    </cofactor>
    <text evidence="11">Binds 1 Mg(2+) ion per subunit.</text>
</comment>
<feature type="binding site" evidence="11">
    <location>
        <position position="102"/>
    </location>
    <ligand>
        <name>Zn(2+)</name>
        <dbReference type="ChEBI" id="CHEBI:29105"/>
        <note>ligand shared between dimeric partners</note>
    </ligand>
</feature>
<feature type="domain" description="Phosphoribosyl-AMP cyclohydrolase" evidence="12">
    <location>
        <begin position="30"/>
        <end position="104"/>
    </location>
</feature>
<reference evidence="14 15" key="1">
    <citation type="submission" date="2018-06" db="EMBL/GenBank/DDBJ databases">
        <authorList>
            <consortium name="Pathogen Informatics"/>
            <person name="Doyle S."/>
        </authorList>
    </citation>
    <scope>NUCLEOTIDE SEQUENCE [LARGE SCALE GENOMIC DNA]</scope>
    <source>
        <strain evidence="14 15">NCTC11842</strain>
    </source>
</reference>
<evidence type="ECO:0000256" key="9">
    <source>
        <dbReference type="ARBA" id="ARBA00022801"/>
    </source>
</evidence>
<dbReference type="HAMAP" id="MF_01021">
    <property type="entry name" value="HisI"/>
    <property type="match status" value="1"/>
</dbReference>
<dbReference type="PANTHER" id="PTHR42945">
    <property type="entry name" value="HISTIDINE BIOSYNTHESIS BIFUNCTIONAL PROTEIN"/>
    <property type="match status" value="1"/>
</dbReference>
<keyword evidence="8 11" id="KW-0028">Amino-acid biosynthesis</keyword>
<feature type="binding site" evidence="11">
    <location>
        <position position="81"/>
    </location>
    <ligand>
        <name>Mg(2+)</name>
        <dbReference type="ChEBI" id="CHEBI:18420"/>
    </ligand>
</feature>
<dbReference type="PANTHER" id="PTHR42945:SF1">
    <property type="entry name" value="HISTIDINE BIOSYNTHESIS BIFUNCTIONAL PROTEIN HIS7"/>
    <property type="match status" value="1"/>
</dbReference>
<dbReference type="GO" id="GO:0000105">
    <property type="term" value="P:L-histidine biosynthetic process"/>
    <property type="evidence" value="ECO:0007669"/>
    <property type="project" value="UniProtKB-UniRule"/>
</dbReference>
<evidence type="ECO:0000256" key="1">
    <source>
        <dbReference type="ARBA" id="ARBA00000024"/>
    </source>
</evidence>
<dbReference type="SUPFAM" id="SSF141734">
    <property type="entry name" value="HisI-like"/>
    <property type="match status" value="1"/>
</dbReference>
<dbReference type="AlphaFoldDB" id="A0A2X2E825"/>
<keyword evidence="11" id="KW-0862">Zinc</keyword>
<reference evidence="13 16" key="2">
    <citation type="submission" date="2020-10" db="EMBL/GenBank/DDBJ databases">
        <title>Genome sequences of Pseudomonas isolates.</title>
        <authorList>
            <person name="Wessels L."/>
            <person name="Reich F."/>
            <person name="Hammerl J."/>
        </authorList>
    </citation>
    <scope>NUCLEOTIDE SEQUENCE [LARGE SCALE GENOMIC DNA]</scope>
    <source>
        <strain evidence="13 16">20-MO00624-0</strain>
    </source>
</reference>
<comment type="catalytic activity">
    <reaction evidence="2">
        <text>1-(5-phospho-beta-D-ribosyl)-ATP + H2O = 1-(5-phospho-beta-D-ribosyl)-5'-AMP + diphosphate + H(+)</text>
        <dbReference type="Rhea" id="RHEA:22828"/>
        <dbReference type="ChEBI" id="CHEBI:15377"/>
        <dbReference type="ChEBI" id="CHEBI:15378"/>
        <dbReference type="ChEBI" id="CHEBI:33019"/>
        <dbReference type="ChEBI" id="CHEBI:59457"/>
        <dbReference type="ChEBI" id="CHEBI:73183"/>
        <dbReference type="EC" id="3.6.1.31"/>
    </reaction>
</comment>
<sequence>MKDWLEEINWNSDGLVPAIAQDYQSGRVLMMAWMNRESLALTVAENRAIYWSRSRRKLWRKGEDSGHVQKLHELRLDCDADVVILIVEQLGGIACHTGRESCFYRRFEEGAWKTIDPVLKDPDAIYTPGHSHE</sequence>
<dbReference type="NCBIfam" id="NF000768">
    <property type="entry name" value="PRK00051.1"/>
    <property type="match status" value="1"/>
</dbReference>
<evidence type="ECO:0000313" key="13">
    <source>
        <dbReference type="EMBL" id="MBF8639676.1"/>
    </source>
</evidence>
<evidence type="ECO:0000313" key="14">
    <source>
        <dbReference type="EMBL" id="SPZ02930.1"/>
    </source>
</evidence>
<evidence type="ECO:0000256" key="4">
    <source>
        <dbReference type="ARBA" id="ARBA00005204"/>
    </source>
</evidence>
<evidence type="ECO:0000313" key="15">
    <source>
        <dbReference type="Proteomes" id="UP000250443"/>
    </source>
</evidence>
<evidence type="ECO:0000259" key="12">
    <source>
        <dbReference type="Pfam" id="PF01502"/>
    </source>
</evidence>
<feature type="binding site" evidence="11">
    <location>
        <position position="77"/>
    </location>
    <ligand>
        <name>Mg(2+)</name>
        <dbReference type="ChEBI" id="CHEBI:18420"/>
    </ligand>
</feature>
<comment type="similarity">
    <text evidence="5">In the C-terminal section; belongs to the PRA-PH family.</text>
</comment>
<keyword evidence="7 11" id="KW-0963">Cytoplasm</keyword>
<dbReference type="InterPro" id="IPR038019">
    <property type="entry name" value="PRib_AMP_CycHydrolase_sf"/>
</dbReference>
<name>A0A2X2E825_PSELU</name>
<dbReference type="GO" id="GO:0004636">
    <property type="term" value="F:phosphoribosyl-ATP diphosphatase activity"/>
    <property type="evidence" value="ECO:0007669"/>
    <property type="project" value="UniProtKB-EC"/>
</dbReference>
<feature type="binding site" evidence="11">
    <location>
        <position position="95"/>
    </location>
    <ligand>
        <name>Zn(2+)</name>
        <dbReference type="ChEBI" id="CHEBI:29105"/>
        <note>ligand shared between dimeric partners</note>
    </ligand>
</feature>
<comment type="cofactor">
    <cofactor evidence="11">
        <name>Zn(2+)</name>
        <dbReference type="ChEBI" id="CHEBI:29105"/>
    </cofactor>
    <text evidence="11">Binds 1 zinc ion per subunit.</text>
</comment>